<dbReference type="InterPro" id="IPR008248">
    <property type="entry name" value="CheB-like"/>
</dbReference>
<evidence type="ECO:0000256" key="7">
    <source>
        <dbReference type="PROSITE-ProRule" id="PRU00169"/>
    </source>
</evidence>
<feature type="active site" evidence="6">
    <location>
        <position position="206"/>
    </location>
</feature>
<keyword evidence="2 6" id="KW-0145">Chemotaxis</keyword>
<dbReference type="CDD" id="cd16432">
    <property type="entry name" value="CheB_Rec"/>
    <property type="match status" value="1"/>
</dbReference>
<dbReference type="InterPro" id="IPR000673">
    <property type="entry name" value="Sig_transdc_resp-reg_Me-estase"/>
</dbReference>
<dbReference type="InterPro" id="IPR011006">
    <property type="entry name" value="CheY-like_superfamily"/>
</dbReference>
<protein>
    <recommendedName>
        <fullName evidence="4">protein-glutamate methylesterase</fullName>
        <ecNumber evidence="4">3.1.1.61</ecNumber>
    </recommendedName>
</protein>
<dbReference type="PIRSF" id="PIRSF000876">
    <property type="entry name" value="RR_chemtxs_CheB"/>
    <property type="match status" value="1"/>
</dbReference>
<dbReference type="Gene3D" id="3.40.50.2300">
    <property type="match status" value="1"/>
</dbReference>
<evidence type="ECO:0000256" key="1">
    <source>
        <dbReference type="ARBA" id="ARBA00022490"/>
    </source>
</evidence>
<comment type="catalytic activity">
    <reaction evidence="5">
        <text>[protein]-L-glutamate 5-O-methyl ester + H2O = L-glutamyl-[protein] + methanol + H(+)</text>
        <dbReference type="Rhea" id="RHEA:23236"/>
        <dbReference type="Rhea" id="RHEA-COMP:10208"/>
        <dbReference type="Rhea" id="RHEA-COMP:10311"/>
        <dbReference type="ChEBI" id="CHEBI:15377"/>
        <dbReference type="ChEBI" id="CHEBI:15378"/>
        <dbReference type="ChEBI" id="CHEBI:17790"/>
        <dbReference type="ChEBI" id="CHEBI:29973"/>
        <dbReference type="ChEBI" id="CHEBI:82795"/>
        <dbReference type="EC" id="3.1.1.61"/>
    </reaction>
</comment>
<feature type="modified residue" description="4-aspartylphosphate" evidence="7">
    <location>
        <position position="60"/>
    </location>
</feature>
<dbReference type="PANTHER" id="PTHR42872">
    <property type="entry name" value="PROTEIN-GLUTAMATE METHYLESTERASE/PROTEIN-GLUTAMINE GLUTAMINASE"/>
    <property type="match status" value="1"/>
</dbReference>
<evidence type="ECO:0000256" key="3">
    <source>
        <dbReference type="ARBA" id="ARBA00022801"/>
    </source>
</evidence>
<evidence type="ECO:0000256" key="5">
    <source>
        <dbReference type="ARBA" id="ARBA00048267"/>
    </source>
</evidence>
<keyword evidence="3 6" id="KW-0378">Hydrolase</keyword>
<gene>
    <name evidence="10" type="ORF">ACFQ2O_09765</name>
</gene>
<accession>A0ABW3SRG4</accession>
<proteinExistence type="predicted"/>
<dbReference type="Pfam" id="PF00072">
    <property type="entry name" value="Response_reg"/>
    <property type="match status" value="1"/>
</dbReference>
<dbReference type="SMART" id="SM00448">
    <property type="entry name" value="REC"/>
    <property type="match status" value="1"/>
</dbReference>
<keyword evidence="7" id="KW-0597">Phosphoprotein</keyword>
<dbReference type="RefSeq" id="WP_377526489.1">
    <property type="nucleotide sequence ID" value="NZ_JBHTLD010000072.1"/>
</dbReference>
<dbReference type="InterPro" id="IPR001789">
    <property type="entry name" value="Sig_transdc_resp-reg_receiver"/>
</dbReference>
<dbReference type="Gene3D" id="3.40.50.180">
    <property type="entry name" value="Methylesterase CheB, C-terminal domain"/>
    <property type="match status" value="1"/>
</dbReference>
<evidence type="ECO:0000256" key="4">
    <source>
        <dbReference type="ARBA" id="ARBA00039140"/>
    </source>
</evidence>
<sequence length="380" mass="41357">MQEERKKLKVLIADKSNYCRLVLQDIISSEQDLNVLDLAADGEELMLLMSRNKPDMVVLDYDLPKNDNLLALKRIFSEQPVPVMLLVPGEHLTLALLSQAVEMGVYAVILKPSRGFYINYRSIAAEVLKKVRAVKDTAIYDVQQRLLLLQQEVVMLPSQVPALRGKSQTADTVIVIGASTGGTQAVESILAKLSADLNASVLVALHLPENFTKSYTNRLQSITSLQVVEGHEGLVLKPGKVIVAPGGRNMVVKPVKVKAANIRISFSDTAPTHYDQPSIDLLMQSVAESKVVRVVGVILTGMGKDGTQGASCILKRGGTMIAQDEGTSAIFGMARSAIESGYINKVLPLQEIPHFLNQYVAGQQQVSIPDSAYEIERTGI</sequence>
<dbReference type="PROSITE" id="PS50122">
    <property type="entry name" value="CHEB"/>
    <property type="match status" value="1"/>
</dbReference>
<dbReference type="InterPro" id="IPR035909">
    <property type="entry name" value="CheB_C"/>
</dbReference>
<dbReference type="EMBL" id="JBHTLD010000072">
    <property type="protein sequence ID" value="MFD1186492.1"/>
    <property type="molecule type" value="Genomic_DNA"/>
</dbReference>
<dbReference type="PROSITE" id="PS50110">
    <property type="entry name" value="RESPONSE_REGULATORY"/>
    <property type="match status" value="1"/>
</dbReference>
<keyword evidence="11" id="KW-1185">Reference proteome</keyword>
<reference evidence="11" key="1">
    <citation type="journal article" date="2019" name="Int. J. Syst. Evol. Microbiol.">
        <title>The Global Catalogue of Microorganisms (GCM) 10K type strain sequencing project: providing services to taxonomists for standard genome sequencing and annotation.</title>
        <authorList>
            <consortium name="The Broad Institute Genomics Platform"/>
            <consortium name="The Broad Institute Genome Sequencing Center for Infectious Disease"/>
            <person name="Wu L."/>
            <person name="Ma J."/>
        </authorList>
    </citation>
    <scope>NUCLEOTIDE SEQUENCE [LARGE SCALE GENOMIC DNA]</scope>
    <source>
        <strain evidence="11">JCM 31319</strain>
    </source>
</reference>
<name>A0ABW3SRG4_9BACT</name>
<evidence type="ECO:0000256" key="6">
    <source>
        <dbReference type="PROSITE-ProRule" id="PRU00050"/>
    </source>
</evidence>
<feature type="domain" description="Response regulatory" evidence="8">
    <location>
        <begin position="9"/>
        <end position="126"/>
    </location>
</feature>
<dbReference type="Proteomes" id="UP001597094">
    <property type="component" value="Unassembled WGS sequence"/>
</dbReference>
<dbReference type="SUPFAM" id="SSF52738">
    <property type="entry name" value="Methylesterase CheB, C-terminal domain"/>
    <property type="match status" value="1"/>
</dbReference>
<keyword evidence="1" id="KW-0963">Cytoplasm</keyword>
<dbReference type="EC" id="3.1.1.61" evidence="4"/>
<evidence type="ECO:0000256" key="2">
    <source>
        <dbReference type="ARBA" id="ARBA00022500"/>
    </source>
</evidence>
<dbReference type="Pfam" id="PF01339">
    <property type="entry name" value="CheB_methylest"/>
    <property type="match status" value="1"/>
</dbReference>
<feature type="active site" evidence="6">
    <location>
        <position position="305"/>
    </location>
</feature>
<organism evidence="10 11">
    <name type="scientific">Pontibacter rugosus</name>
    <dbReference type="NCBI Taxonomy" id="1745966"/>
    <lineage>
        <taxon>Bacteria</taxon>
        <taxon>Pseudomonadati</taxon>
        <taxon>Bacteroidota</taxon>
        <taxon>Cytophagia</taxon>
        <taxon>Cytophagales</taxon>
        <taxon>Hymenobacteraceae</taxon>
        <taxon>Pontibacter</taxon>
    </lineage>
</organism>
<evidence type="ECO:0000313" key="11">
    <source>
        <dbReference type="Proteomes" id="UP001597094"/>
    </source>
</evidence>
<feature type="active site" evidence="6">
    <location>
        <position position="179"/>
    </location>
</feature>
<feature type="domain" description="CheB-type methylesterase" evidence="9">
    <location>
        <begin position="167"/>
        <end position="363"/>
    </location>
</feature>
<evidence type="ECO:0000259" key="8">
    <source>
        <dbReference type="PROSITE" id="PS50110"/>
    </source>
</evidence>
<evidence type="ECO:0000259" key="9">
    <source>
        <dbReference type="PROSITE" id="PS50122"/>
    </source>
</evidence>
<dbReference type="SUPFAM" id="SSF52172">
    <property type="entry name" value="CheY-like"/>
    <property type="match status" value="1"/>
</dbReference>
<evidence type="ECO:0000313" key="10">
    <source>
        <dbReference type="EMBL" id="MFD1186492.1"/>
    </source>
</evidence>
<comment type="caution">
    <text evidence="10">The sequence shown here is derived from an EMBL/GenBank/DDBJ whole genome shotgun (WGS) entry which is preliminary data.</text>
</comment>
<dbReference type="PANTHER" id="PTHR42872:SF6">
    <property type="entry name" value="PROTEIN-GLUTAMATE METHYLESTERASE_PROTEIN-GLUTAMINE GLUTAMINASE"/>
    <property type="match status" value="1"/>
</dbReference>